<reference evidence="2 3" key="1">
    <citation type="submission" date="2020-05" db="EMBL/GenBank/DDBJ databases">
        <title>The draft genome sequence of Maribacter arenosus CAU 1321.</title>
        <authorList>
            <person name="Mu L."/>
        </authorList>
    </citation>
    <scope>NUCLEOTIDE SEQUENCE [LARGE SCALE GENOMIC DNA]</scope>
    <source>
        <strain evidence="2 3">CAU 1321</strain>
    </source>
</reference>
<name>A0ABR7VB74_9FLAO</name>
<dbReference type="InterPro" id="IPR022134">
    <property type="entry name" value="DUF3667"/>
</dbReference>
<feature type="transmembrane region" description="Helical" evidence="1">
    <location>
        <begin position="263"/>
        <end position="281"/>
    </location>
</feature>
<sequence>MASTNNCKNCEKKFDSTFSYCPYCGQEVADNLTFGVLFSNTISNYFSIDARFFRSFFPLITRPGVLARRFVDGKRVAYLHPAQFYLFISVVFFFIFSFSVRKADNEISQAFKKGFKKENILDSLQIAKDSVGLEIARNALQDNAVITGMSDKDLKTIDSLITVEQENPDVSFTFKRDALDSLIAIGASKTDKLKAMGLKEDAGVLTRKFYEQMLKFYEKQGTGILKTLYDTIPIAMFFMLPLFAFLLKLFYWKRGTFAHHVVFSFYFFTFLFTTFCLLILANAVFDIPTWLEVLVFLYFMVYLMLALRNFYKSSWVGAFFKANTITFVYLLFIVPIAIFGVIMVSFMLYQ</sequence>
<organism evidence="2 3">
    <name type="scientific">Maribacter arenosus</name>
    <dbReference type="NCBI Taxonomy" id="1854708"/>
    <lineage>
        <taxon>Bacteria</taxon>
        <taxon>Pseudomonadati</taxon>
        <taxon>Bacteroidota</taxon>
        <taxon>Flavobacteriia</taxon>
        <taxon>Flavobacteriales</taxon>
        <taxon>Flavobacteriaceae</taxon>
        <taxon>Maribacter</taxon>
    </lineage>
</organism>
<dbReference type="Proteomes" id="UP000598350">
    <property type="component" value="Unassembled WGS sequence"/>
</dbReference>
<evidence type="ECO:0000313" key="3">
    <source>
        <dbReference type="Proteomes" id="UP000598350"/>
    </source>
</evidence>
<proteinExistence type="predicted"/>
<feature type="transmembrane region" description="Helical" evidence="1">
    <location>
        <begin position="327"/>
        <end position="349"/>
    </location>
</feature>
<keyword evidence="1" id="KW-0472">Membrane</keyword>
<gene>
    <name evidence="2" type="ORF">HPE63_02415</name>
</gene>
<evidence type="ECO:0000256" key="1">
    <source>
        <dbReference type="SAM" id="Phobius"/>
    </source>
</evidence>
<accession>A0ABR7VB74</accession>
<feature type="transmembrane region" description="Helical" evidence="1">
    <location>
        <begin position="76"/>
        <end position="96"/>
    </location>
</feature>
<keyword evidence="1" id="KW-0812">Transmembrane</keyword>
<dbReference type="RefSeq" id="WP_188312631.1">
    <property type="nucleotide sequence ID" value="NZ_JABTCG010000001.1"/>
</dbReference>
<keyword evidence="1" id="KW-1133">Transmembrane helix</keyword>
<comment type="caution">
    <text evidence="2">The sequence shown here is derived from an EMBL/GenBank/DDBJ whole genome shotgun (WGS) entry which is preliminary data.</text>
</comment>
<feature type="transmembrane region" description="Helical" evidence="1">
    <location>
        <begin position="287"/>
        <end position="307"/>
    </location>
</feature>
<dbReference type="EMBL" id="JABTCG010000001">
    <property type="protein sequence ID" value="MBD0849508.1"/>
    <property type="molecule type" value="Genomic_DNA"/>
</dbReference>
<keyword evidence="3" id="KW-1185">Reference proteome</keyword>
<feature type="transmembrane region" description="Helical" evidence="1">
    <location>
        <begin position="232"/>
        <end position="251"/>
    </location>
</feature>
<evidence type="ECO:0000313" key="2">
    <source>
        <dbReference type="EMBL" id="MBD0849508.1"/>
    </source>
</evidence>
<protein>
    <submittedName>
        <fullName evidence="2">DUF3667 domain-containing protein</fullName>
    </submittedName>
</protein>
<dbReference type="Pfam" id="PF12412">
    <property type="entry name" value="DUF3667"/>
    <property type="match status" value="1"/>
</dbReference>